<gene>
    <name evidence="3" type="ORF">QBC47DRAFT_371865</name>
</gene>
<keyword evidence="4" id="KW-1185">Reference proteome</keyword>
<dbReference type="Pfam" id="PF01585">
    <property type="entry name" value="G-patch"/>
    <property type="match status" value="1"/>
</dbReference>
<dbReference type="PANTHER" id="PTHR20923">
    <property type="entry name" value="BAT4 PROTEIN-RELATED"/>
    <property type="match status" value="1"/>
</dbReference>
<dbReference type="GO" id="GO:0003676">
    <property type="term" value="F:nucleic acid binding"/>
    <property type="evidence" value="ECO:0007669"/>
    <property type="project" value="InterPro"/>
</dbReference>
<dbReference type="PANTHER" id="PTHR20923:SF1">
    <property type="entry name" value="G PATCH DOMAIN AND ANKYRIN REPEAT-CONTAINING PROTEIN 1"/>
    <property type="match status" value="1"/>
</dbReference>
<dbReference type="InterPro" id="IPR000467">
    <property type="entry name" value="G_patch_dom"/>
</dbReference>
<dbReference type="EMBL" id="MU839828">
    <property type="protein sequence ID" value="KAK1759407.1"/>
    <property type="molecule type" value="Genomic_DNA"/>
</dbReference>
<accession>A0AAJ0BK42</accession>
<sequence>MASEGEDDYDSTPLQNLRPFGSGLFKRKVAFVPASGDNPSSSTDSSKNPAQDVADIYLSMVLPRDARDSSPKPTAPKPPLEKQTQPAAVEADQLCEICKLPLTSLVPDESTSKLHEHSLAHQLCLPHSHPPSALDRSRMGLAYLSSYGWDPDARRGLGNEGQGIQYPVKSKVKRDNLGVGMVVPRTTSPGTEEKRKNEGKLLDAGKVRKMAAEEKKKAERLRRMLSGAPDLEKYLGPGVDG</sequence>
<feature type="compositionally biased region" description="Low complexity" evidence="1">
    <location>
        <begin position="35"/>
        <end position="49"/>
    </location>
</feature>
<name>A0AAJ0BK42_9PEZI</name>
<evidence type="ECO:0000259" key="2">
    <source>
        <dbReference type="PROSITE" id="PS50174"/>
    </source>
</evidence>
<evidence type="ECO:0000256" key="1">
    <source>
        <dbReference type="SAM" id="MobiDB-lite"/>
    </source>
</evidence>
<dbReference type="InterPro" id="IPR039146">
    <property type="entry name" value="GPANK1"/>
</dbReference>
<feature type="region of interest" description="Disordered" evidence="1">
    <location>
        <begin position="1"/>
        <end position="20"/>
    </location>
</feature>
<evidence type="ECO:0000313" key="4">
    <source>
        <dbReference type="Proteomes" id="UP001239445"/>
    </source>
</evidence>
<dbReference type="PROSITE" id="PS50174">
    <property type="entry name" value="G_PATCH"/>
    <property type="match status" value="1"/>
</dbReference>
<dbReference type="AlphaFoldDB" id="A0AAJ0BK42"/>
<feature type="domain" description="G-patch" evidence="2">
    <location>
        <begin position="136"/>
        <end position="184"/>
    </location>
</feature>
<feature type="region of interest" description="Disordered" evidence="1">
    <location>
        <begin position="213"/>
        <end position="241"/>
    </location>
</feature>
<evidence type="ECO:0000313" key="3">
    <source>
        <dbReference type="EMBL" id="KAK1759407.1"/>
    </source>
</evidence>
<proteinExistence type="predicted"/>
<comment type="caution">
    <text evidence="3">The sequence shown here is derived from an EMBL/GenBank/DDBJ whole genome shotgun (WGS) entry which is preliminary data.</text>
</comment>
<feature type="region of interest" description="Disordered" evidence="1">
    <location>
        <begin position="32"/>
        <end position="88"/>
    </location>
</feature>
<protein>
    <recommendedName>
        <fullName evidence="2">G-patch domain-containing protein</fullName>
    </recommendedName>
</protein>
<reference evidence="3" key="1">
    <citation type="submission" date="2023-06" db="EMBL/GenBank/DDBJ databases">
        <title>Genome-scale phylogeny and comparative genomics of the fungal order Sordariales.</title>
        <authorList>
            <consortium name="Lawrence Berkeley National Laboratory"/>
            <person name="Hensen N."/>
            <person name="Bonometti L."/>
            <person name="Westerberg I."/>
            <person name="Brannstrom I.O."/>
            <person name="Guillou S."/>
            <person name="Cros-Aarteil S."/>
            <person name="Calhoun S."/>
            <person name="Haridas S."/>
            <person name="Kuo A."/>
            <person name="Mondo S."/>
            <person name="Pangilinan J."/>
            <person name="Riley R."/>
            <person name="Labutti K."/>
            <person name="Andreopoulos B."/>
            <person name="Lipzen A."/>
            <person name="Chen C."/>
            <person name="Yanf M."/>
            <person name="Daum C."/>
            <person name="Ng V."/>
            <person name="Clum A."/>
            <person name="Steindorff A."/>
            <person name="Ohm R."/>
            <person name="Martin F."/>
            <person name="Silar P."/>
            <person name="Natvig D."/>
            <person name="Lalanne C."/>
            <person name="Gautier V."/>
            <person name="Ament-Velasquez S.L."/>
            <person name="Kruys A."/>
            <person name="Hutchinson M.I."/>
            <person name="Powell A.J."/>
            <person name="Barry K."/>
            <person name="Miller A.N."/>
            <person name="Grigoriev I.V."/>
            <person name="Debuchy R."/>
            <person name="Gladieux P."/>
            <person name="Thoren M.H."/>
            <person name="Johannesson H."/>
        </authorList>
    </citation>
    <scope>NUCLEOTIDE SEQUENCE</scope>
    <source>
        <strain evidence="3">PSN4</strain>
    </source>
</reference>
<dbReference type="SMART" id="SM00443">
    <property type="entry name" value="G_patch"/>
    <property type="match status" value="1"/>
</dbReference>
<dbReference type="Proteomes" id="UP001239445">
    <property type="component" value="Unassembled WGS sequence"/>
</dbReference>
<feature type="compositionally biased region" description="Acidic residues" evidence="1">
    <location>
        <begin position="1"/>
        <end position="10"/>
    </location>
</feature>
<organism evidence="3 4">
    <name type="scientific">Echria macrotheca</name>
    <dbReference type="NCBI Taxonomy" id="438768"/>
    <lineage>
        <taxon>Eukaryota</taxon>
        <taxon>Fungi</taxon>
        <taxon>Dikarya</taxon>
        <taxon>Ascomycota</taxon>
        <taxon>Pezizomycotina</taxon>
        <taxon>Sordariomycetes</taxon>
        <taxon>Sordariomycetidae</taxon>
        <taxon>Sordariales</taxon>
        <taxon>Schizotheciaceae</taxon>
        <taxon>Echria</taxon>
    </lineage>
</organism>